<dbReference type="OrthoDB" id="342730at2759"/>
<evidence type="ECO:0000256" key="2">
    <source>
        <dbReference type="PROSITE-ProRule" id="PRU00504"/>
    </source>
</evidence>
<dbReference type="EMBL" id="CAJNOI010000004">
    <property type="protein sequence ID" value="CAF0739054.1"/>
    <property type="molecule type" value="Genomic_DNA"/>
</dbReference>
<keyword evidence="1" id="KW-0677">Repeat</keyword>
<dbReference type="PANTHER" id="PTHR24104:SF25">
    <property type="entry name" value="PROTEIN LIN-41"/>
    <property type="match status" value="1"/>
</dbReference>
<dbReference type="Proteomes" id="UP000663877">
    <property type="component" value="Unassembled WGS sequence"/>
</dbReference>
<evidence type="ECO:0000256" key="1">
    <source>
        <dbReference type="ARBA" id="ARBA00022737"/>
    </source>
</evidence>
<evidence type="ECO:0008006" key="8">
    <source>
        <dbReference type="Google" id="ProtNLM"/>
    </source>
</evidence>
<protein>
    <recommendedName>
        <fullName evidence="8">NHL repeat containing protein-like protein</fullName>
    </recommendedName>
</protein>
<dbReference type="SUPFAM" id="SSF101898">
    <property type="entry name" value="NHL repeat"/>
    <property type="match status" value="1"/>
</dbReference>
<dbReference type="EMBL" id="CAJNOM010000004">
    <property type="protein sequence ID" value="CAF0748904.1"/>
    <property type="molecule type" value="Genomic_DNA"/>
</dbReference>
<dbReference type="CDD" id="cd05819">
    <property type="entry name" value="NHL"/>
    <property type="match status" value="1"/>
</dbReference>
<dbReference type="InterPro" id="IPR011042">
    <property type="entry name" value="6-blade_b-propeller_TolB-like"/>
</dbReference>
<dbReference type="GO" id="GO:0008270">
    <property type="term" value="F:zinc ion binding"/>
    <property type="evidence" value="ECO:0007669"/>
    <property type="project" value="UniProtKB-KW"/>
</dbReference>
<organism evidence="4 7">
    <name type="scientific">Adineta steineri</name>
    <dbReference type="NCBI Taxonomy" id="433720"/>
    <lineage>
        <taxon>Eukaryota</taxon>
        <taxon>Metazoa</taxon>
        <taxon>Spiralia</taxon>
        <taxon>Gnathifera</taxon>
        <taxon>Rotifera</taxon>
        <taxon>Eurotatoria</taxon>
        <taxon>Bdelloidea</taxon>
        <taxon>Adinetida</taxon>
        <taxon>Adinetidae</taxon>
        <taxon>Adineta</taxon>
    </lineage>
</organism>
<dbReference type="Gene3D" id="2.120.10.30">
    <property type="entry name" value="TolB, C-terminal domain"/>
    <property type="match status" value="1"/>
</dbReference>
<evidence type="ECO:0000313" key="4">
    <source>
        <dbReference type="EMBL" id="CAF0739054.1"/>
    </source>
</evidence>
<name>A0A813NQU3_9BILA</name>
<dbReference type="PROSITE" id="PS51125">
    <property type="entry name" value="NHL"/>
    <property type="match status" value="1"/>
</dbReference>
<sequence length="323" mass="35876">MEKSSVKSTPCRSIMSMETLSFNQPKFCPTAIWDTNGINFADKTTVGSNPTGIFIDTNNTVYVPHGQNKQILVWFNGSNYPAKIISANISNSRSIFVTNNGNIFIDNGELNGRVDKWISNTNTFVNVMNVNASCRGLFVDINDTLYCSMYRHHQVVKRWMNDESMTSVIAAGTGKAGPGLNELNRPEGIFVDVNFDLYVADCYNRRIQLFHSGESNGTTVAGESSPNRTIRLGCPTAIVLDAQKYLFIADIVNDDYDRIVGSGPNGFQCLVGCNRWGSFSRELASPQTISFDTYGNMFVTDSDHNRIQKFLSLENCCGKLRIV</sequence>
<dbReference type="InterPro" id="IPR050952">
    <property type="entry name" value="TRIM-NHL_E3_ligases"/>
</dbReference>
<dbReference type="Proteomes" id="UP000663832">
    <property type="component" value="Unassembled WGS sequence"/>
</dbReference>
<dbReference type="EMBL" id="CAJNOM010000001">
    <property type="protein sequence ID" value="CAF0731020.1"/>
    <property type="molecule type" value="Genomic_DNA"/>
</dbReference>
<accession>A0A813NQU3</accession>
<feature type="repeat" description="NHL" evidence="2">
    <location>
        <begin position="174"/>
        <end position="213"/>
    </location>
</feature>
<dbReference type="InterPro" id="IPR001258">
    <property type="entry name" value="NHL_repeat"/>
</dbReference>
<reference evidence="4" key="1">
    <citation type="submission" date="2021-02" db="EMBL/GenBank/DDBJ databases">
        <authorList>
            <person name="Nowell W R."/>
        </authorList>
    </citation>
    <scope>NUCLEOTIDE SEQUENCE</scope>
</reference>
<proteinExistence type="predicted"/>
<comment type="caution">
    <text evidence="4">The sequence shown here is derived from an EMBL/GenBank/DDBJ whole genome shotgun (WGS) entry which is preliminary data.</text>
</comment>
<dbReference type="AlphaFoldDB" id="A0A813NQU3"/>
<evidence type="ECO:0000313" key="5">
    <source>
        <dbReference type="EMBL" id="CAF0748904.1"/>
    </source>
</evidence>
<dbReference type="Gene3D" id="2.40.10.500">
    <property type="match status" value="1"/>
</dbReference>
<gene>
    <name evidence="4" type="ORF">BJG266_LOCUS1719</name>
    <name evidence="5" type="ORF">QVE165_LOCUS1368</name>
    <name evidence="3" type="ORF">QVE165_LOCUS260</name>
</gene>
<keyword evidence="6" id="KW-1185">Reference proteome</keyword>
<evidence type="ECO:0000313" key="3">
    <source>
        <dbReference type="EMBL" id="CAF0731020.1"/>
    </source>
</evidence>
<dbReference type="PANTHER" id="PTHR24104">
    <property type="entry name" value="E3 UBIQUITIN-PROTEIN LIGASE NHLRC1-RELATED"/>
    <property type="match status" value="1"/>
</dbReference>
<evidence type="ECO:0000313" key="7">
    <source>
        <dbReference type="Proteomes" id="UP000663877"/>
    </source>
</evidence>
<evidence type="ECO:0000313" key="6">
    <source>
        <dbReference type="Proteomes" id="UP000663832"/>
    </source>
</evidence>